<proteinExistence type="predicted"/>
<keyword evidence="2" id="KW-1185">Reference proteome</keyword>
<protein>
    <recommendedName>
        <fullName evidence="3">DUF2769 domain-containing protein</fullName>
    </recommendedName>
</protein>
<dbReference type="Pfam" id="PF10967">
    <property type="entry name" value="DUF2769"/>
    <property type="match status" value="1"/>
</dbReference>
<dbReference type="EMBL" id="AMPO01000002">
    <property type="protein sequence ID" value="EKF86611.1"/>
    <property type="molecule type" value="Genomic_DNA"/>
</dbReference>
<dbReference type="RefSeq" id="WP_004030006.1">
    <property type="nucleotide sequence ID" value="NZ_AMPO01000002.1"/>
</dbReference>
<sequence length="105" mass="12030">MGRIEFSMENINQCLCGKCAVQIESQCVKDKQKIMLLITQQDLDSPMRMDAERVPGVYCSTGKAICKDIDTKKVCKCNECYVWKEYTLKDSLPGRYFCRDGKANK</sequence>
<evidence type="ECO:0000313" key="1">
    <source>
        <dbReference type="EMBL" id="EKF86611.1"/>
    </source>
</evidence>
<comment type="caution">
    <text evidence="1">The sequence shown here is derived from an EMBL/GenBank/DDBJ whole genome shotgun (WGS) entry which is preliminary data.</text>
</comment>
<accession>K2QEU0</accession>
<dbReference type="OrthoDB" id="71341at2157"/>
<gene>
    <name evidence="1" type="ORF">A994_03983</name>
</gene>
<organism evidence="1 2">
    <name type="scientific">Methanobacterium formicicum (strain DSM 3637 / PP1)</name>
    <dbReference type="NCBI Taxonomy" id="1204725"/>
    <lineage>
        <taxon>Archaea</taxon>
        <taxon>Methanobacteriati</taxon>
        <taxon>Methanobacteriota</taxon>
        <taxon>Methanomada group</taxon>
        <taxon>Methanobacteria</taxon>
        <taxon>Methanobacteriales</taxon>
        <taxon>Methanobacteriaceae</taxon>
        <taxon>Methanobacterium</taxon>
    </lineage>
</organism>
<reference evidence="1 2" key="1">
    <citation type="journal article" date="2012" name="J. Bacteriol.">
        <title>Draft genome sequence of Methanobacterium formicicum DSM 3637, an archaebacterium isolated from the methane producer amoeba Pelomyxa palustris.</title>
        <authorList>
            <person name="Gutierrez G."/>
        </authorList>
    </citation>
    <scope>NUCLEOTIDE SEQUENCE [LARGE SCALE GENOMIC DNA]</scope>
    <source>
        <strain evidence="2">DSM 3637 / PP1</strain>
    </source>
</reference>
<dbReference type="PATRIC" id="fig|1204725.3.peg.801"/>
<dbReference type="AlphaFoldDB" id="K2QEU0"/>
<evidence type="ECO:0000313" key="2">
    <source>
        <dbReference type="Proteomes" id="UP000007360"/>
    </source>
</evidence>
<dbReference type="Proteomes" id="UP000007360">
    <property type="component" value="Unassembled WGS sequence"/>
</dbReference>
<dbReference type="InterPro" id="IPR020075">
    <property type="entry name" value="Uncharacterised_AF2234"/>
</dbReference>
<name>K2QEU0_METFP</name>
<evidence type="ECO:0008006" key="3">
    <source>
        <dbReference type="Google" id="ProtNLM"/>
    </source>
</evidence>